<dbReference type="AlphaFoldDB" id="A0A3S5ESQ9"/>
<sequence length="368" mass="39461">MEVPEGCVRVPTEEPGHWVFKSRDVLAEVRFRSGEREALEFTLQGIGESVVETQGFRFVVEGCVVGWLAGATGRMLLDGAAWVMLSGWCGEGGAGPEGRVALVLGESTGLAPGRRAWSRWRLYPEHEIPPLPAWLPPERYLPEGEAVEVPDLDVACTGNGLGFETVDEGSLVRGPVGRHELTIHGSNGVSHLEIGWYLPMEQLVLKALGRVGNRPDLEAWLLSWLLAQPGLGEREQLLDRLDLALGCCLETPGLWGVLAGLRAAQITDLPIRGEVEAAASGFSVEEALTAEGLIGGAALTAHPSSARIDFTARDVTLTRFRLDGKPESPAQQELEHGLRGAGARLRCALSTDPDPEAVAWLLLGSPLG</sequence>
<organism evidence="1 2">
    <name type="scientific">Arachnia propionica</name>
    <dbReference type="NCBI Taxonomy" id="1750"/>
    <lineage>
        <taxon>Bacteria</taxon>
        <taxon>Bacillati</taxon>
        <taxon>Actinomycetota</taxon>
        <taxon>Actinomycetes</taxon>
        <taxon>Propionibacteriales</taxon>
        <taxon>Propionibacteriaceae</taxon>
        <taxon>Arachnia</taxon>
    </lineage>
</organism>
<dbReference type="EMBL" id="LR134406">
    <property type="protein sequence ID" value="VEH70509.1"/>
    <property type="molecule type" value="Genomic_DNA"/>
</dbReference>
<evidence type="ECO:0000313" key="1">
    <source>
        <dbReference type="EMBL" id="VEH70509.1"/>
    </source>
</evidence>
<proteinExistence type="predicted"/>
<reference evidence="1 2" key="1">
    <citation type="submission" date="2018-12" db="EMBL/GenBank/DDBJ databases">
        <authorList>
            <consortium name="Pathogen Informatics"/>
        </authorList>
    </citation>
    <scope>NUCLEOTIDE SEQUENCE [LARGE SCALE GENOMIC DNA]</scope>
    <source>
        <strain evidence="1 2">NCTC12967</strain>
    </source>
</reference>
<protein>
    <submittedName>
        <fullName evidence="1">Uncharacterized protein</fullName>
    </submittedName>
</protein>
<gene>
    <name evidence="1" type="ORF">NCTC12967_01809</name>
</gene>
<keyword evidence="2" id="KW-1185">Reference proteome</keyword>
<accession>A0A3S5ESQ9</accession>
<name>A0A3S5ESQ9_9ACTN</name>
<dbReference type="Proteomes" id="UP000273044">
    <property type="component" value="Chromosome"/>
</dbReference>
<evidence type="ECO:0000313" key="2">
    <source>
        <dbReference type="Proteomes" id="UP000273044"/>
    </source>
</evidence>